<organism evidence="1 2">
    <name type="scientific">Sinanodonta woodiana</name>
    <name type="common">Chinese pond mussel</name>
    <name type="synonym">Anodonta woodiana</name>
    <dbReference type="NCBI Taxonomy" id="1069815"/>
    <lineage>
        <taxon>Eukaryota</taxon>
        <taxon>Metazoa</taxon>
        <taxon>Spiralia</taxon>
        <taxon>Lophotrochozoa</taxon>
        <taxon>Mollusca</taxon>
        <taxon>Bivalvia</taxon>
        <taxon>Autobranchia</taxon>
        <taxon>Heteroconchia</taxon>
        <taxon>Palaeoheterodonta</taxon>
        <taxon>Unionida</taxon>
        <taxon>Unionoidea</taxon>
        <taxon>Unionidae</taxon>
        <taxon>Unioninae</taxon>
        <taxon>Sinanodonta</taxon>
    </lineage>
</organism>
<evidence type="ECO:0000313" key="1">
    <source>
        <dbReference type="EMBL" id="KAL3862954.1"/>
    </source>
</evidence>
<sequence>MTVDRIKGMANSKTVLQNPKSWGAQARINIDADASSSAADASETDQTNAVDNARETFYNLIKDKFPMTCDCEVTGKWDIQRVAHETRDVQRSTM</sequence>
<accession>A0ABD3VMX9</accession>
<comment type="caution">
    <text evidence="1">The sequence shown here is derived from an EMBL/GenBank/DDBJ whole genome shotgun (WGS) entry which is preliminary data.</text>
</comment>
<dbReference type="EMBL" id="JBJQND010000010">
    <property type="protein sequence ID" value="KAL3862954.1"/>
    <property type="molecule type" value="Genomic_DNA"/>
</dbReference>
<dbReference type="AlphaFoldDB" id="A0ABD3VMX9"/>
<gene>
    <name evidence="1" type="ORF">ACJMK2_004737</name>
</gene>
<protein>
    <submittedName>
        <fullName evidence="1">Uncharacterized protein</fullName>
    </submittedName>
</protein>
<evidence type="ECO:0000313" key="2">
    <source>
        <dbReference type="Proteomes" id="UP001634394"/>
    </source>
</evidence>
<dbReference type="Proteomes" id="UP001634394">
    <property type="component" value="Unassembled WGS sequence"/>
</dbReference>
<proteinExistence type="predicted"/>
<reference evidence="1 2" key="1">
    <citation type="submission" date="2024-11" db="EMBL/GenBank/DDBJ databases">
        <title>Chromosome-level genome assembly of the freshwater bivalve Anodonta woodiana.</title>
        <authorList>
            <person name="Chen X."/>
        </authorList>
    </citation>
    <scope>NUCLEOTIDE SEQUENCE [LARGE SCALE GENOMIC DNA]</scope>
    <source>
        <strain evidence="1">MN2024</strain>
        <tissue evidence="1">Gills</tissue>
    </source>
</reference>
<name>A0ABD3VMX9_SINWO</name>
<keyword evidence="2" id="KW-1185">Reference proteome</keyword>